<keyword evidence="4" id="KW-1185">Reference proteome</keyword>
<dbReference type="Pfam" id="PF03732">
    <property type="entry name" value="Retrotrans_gag"/>
    <property type="match status" value="1"/>
</dbReference>
<dbReference type="PANTHER" id="PTHR33223:SF8">
    <property type="entry name" value="OS04G0172440 PROTEIN"/>
    <property type="match status" value="1"/>
</dbReference>
<dbReference type="AlphaFoldDB" id="A0AAQ3U2U8"/>
<feature type="compositionally biased region" description="Low complexity" evidence="1">
    <location>
        <begin position="401"/>
        <end position="415"/>
    </location>
</feature>
<gene>
    <name evidence="3" type="ORF">U9M48_031038</name>
</gene>
<reference evidence="3 4" key="1">
    <citation type="submission" date="2024-02" db="EMBL/GenBank/DDBJ databases">
        <title>High-quality chromosome-scale genome assembly of Pensacola bahiagrass (Paspalum notatum Flugge var. saurae).</title>
        <authorList>
            <person name="Vega J.M."/>
            <person name="Podio M."/>
            <person name="Orjuela J."/>
            <person name="Siena L.A."/>
            <person name="Pessino S.C."/>
            <person name="Combes M.C."/>
            <person name="Mariac C."/>
            <person name="Albertini E."/>
            <person name="Pupilli F."/>
            <person name="Ortiz J.P.A."/>
            <person name="Leblanc O."/>
        </authorList>
    </citation>
    <scope>NUCLEOTIDE SEQUENCE [LARGE SCALE GENOMIC DNA]</scope>
    <source>
        <strain evidence="3">R1</strain>
        <tissue evidence="3">Leaf</tissue>
    </source>
</reference>
<feature type="domain" description="Retrotransposon gag" evidence="2">
    <location>
        <begin position="272"/>
        <end position="362"/>
    </location>
</feature>
<protein>
    <recommendedName>
        <fullName evidence="2">Retrotransposon gag domain-containing protein</fullName>
    </recommendedName>
</protein>
<dbReference type="InterPro" id="IPR005162">
    <property type="entry name" value="Retrotrans_gag_dom"/>
</dbReference>
<evidence type="ECO:0000259" key="2">
    <source>
        <dbReference type="Pfam" id="PF03732"/>
    </source>
</evidence>
<name>A0AAQ3U2U8_PASNO</name>
<organism evidence="3 4">
    <name type="scientific">Paspalum notatum var. saurae</name>
    <dbReference type="NCBI Taxonomy" id="547442"/>
    <lineage>
        <taxon>Eukaryota</taxon>
        <taxon>Viridiplantae</taxon>
        <taxon>Streptophyta</taxon>
        <taxon>Embryophyta</taxon>
        <taxon>Tracheophyta</taxon>
        <taxon>Spermatophyta</taxon>
        <taxon>Magnoliopsida</taxon>
        <taxon>Liliopsida</taxon>
        <taxon>Poales</taxon>
        <taxon>Poaceae</taxon>
        <taxon>PACMAD clade</taxon>
        <taxon>Panicoideae</taxon>
        <taxon>Andropogonodae</taxon>
        <taxon>Paspaleae</taxon>
        <taxon>Paspalinae</taxon>
        <taxon>Paspalum</taxon>
    </lineage>
</organism>
<proteinExistence type="predicted"/>
<dbReference type="EMBL" id="CP144751">
    <property type="protein sequence ID" value="WVZ83944.1"/>
    <property type="molecule type" value="Genomic_DNA"/>
</dbReference>
<feature type="region of interest" description="Disordered" evidence="1">
    <location>
        <begin position="19"/>
        <end position="41"/>
    </location>
</feature>
<dbReference type="PANTHER" id="PTHR33223">
    <property type="entry name" value="CCHC-TYPE DOMAIN-CONTAINING PROTEIN"/>
    <property type="match status" value="1"/>
</dbReference>
<accession>A0AAQ3U2U8</accession>
<evidence type="ECO:0000313" key="4">
    <source>
        <dbReference type="Proteomes" id="UP001341281"/>
    </source>
</evidence>
<evidence type="ECO:0000256" key="1">
    <source>
        <dbReference type="SAM" id="MobiDB-lite"/>
    </source>
</evidence>
<evidence type="ECO:0000313" key="3">
    <source>
        <dbReference type="EMBL" id="WVZ83944.1"/>
    </source>
</evidence>
<feature type="compositionally biased region" description="Basic residues" evidence="1">
    <location>
        <begin position="419"/>
        <end position="429"/>
    </location>
</feature>
<feature type="compositionally biased region" description="Basic and acidic residues" evidence="1">
    <location>
        <begin position="150"/>
        <end position="160"/>
    </location>
</feature>
<feature type="compositionally biased region" description="Basic and acidic residues" evidence="1">
    <location>
        <begin position="487"/>
        <end position="501"/>
    </location>
</feature>
<sequence length="567" mass="60194">MMVRICDIHDGAAATEEVASSRSHASLHGSGGTARTPRAPRRPAIDAVAANIVVASAVTANKAAANRAAAHGPLAAARELLNHPPGPAASPSALAQLRSDVDRLIHLAEATPGSSRAGSRLPPSNGGRSDRHGPHDAAASVRSPTVRSAPTKDLRAELNRRRAGTHTTVEQPRLQPNVVKGKNLDAVFAAAAPRPLGYAQAPAGAQTPPGVIPAGVGCAALADGLRSTRWPPKFRPHLSEKYDGTTNPSEFLQVYVTAISAAGGDDTVMASYFHVALSGPARTWLMNLTPGSIRSWEELCTQFIANFASACQQYGVEAHLHAVRQEPGEPLRAFIARFTKVRGTIPRISDASIITAFRQGVSDEKMLEKLATRQVQDVATLYALADKCAKAAEGRAWHSPQQNTAAQAGGSAGTAREGGKKKKKGRRPQRSLEGAPVAAAAPSGRDANSKRPRQQARNSSGSCPVHPNSGHSAADCREIQKLVQWRLNERRERPPRDDSPPRQRPGKGKATSDGGATAGGKEMGYQPPERELKSIYALANSDFDSSDNERRKKLYVMYGGSWKVSSR</sequence>
<feature type="region of interest" description="Disordered" evidence="1">
    <location>
        <begin position="109"/>
        <end position="168"/>
    </location>
</feature>
<feature type="region of interest" description="Disordered" evidence="1">
    <location>
        <begin position="394"/>
        <end position="532"/>
    </location>
</feature>
<dbReference type="Proteomes" id="UP001341281">
    <property type="component" value="Chromosome 07"/>
</dbReference>